<accession>A0A0C4F1S4</accession>
<proteinExistence type="predicted"/>
<evidence type="ECO:0000313" key="3">
    <source>
        <dbReference type="EnsemblFungi" id="PTTG_07045-t43_1-p1"/>
    </source>
</evidence>
<gene>
    <name evidence="2" type="ORF">PTTG_07045</name>
</gene>
<dbReference type="Proteomes" id="UP000005240">
    <property type="component" value="Unassembled WGS sequence"/>
</dbReference>
<feature type="compositionally biased region" description="Low complexity" evidence="1">
    <location>
        <begin position="51"/>
        <end position="67"/>
    </location>
</feature>
<evidence type="ECO:0000256" key="1">
    <source>
        <dbReference type="SAM" id="MobiDB-lite"/>
    </source>
</evidence>
<dbReference type="EnsemblFungi" id="PTTG_07045-t43_1">
    <property type="protein sequence ID" value="PTTG_07045-t43_1-p1"/>
    <property type="gene ID" value="PTTG_07045"/>
</dbReference>
<protein>
    <recommendedName>
        <fullName evidence="5">DUF4939 domain-containing protein</fullName>
    </recommendedName>
</protein>
<sequence length="146" mass="15992">MEASKAAKIQQQLANITKKANDKEEKCCQAKAKLVDALRAQKPPLPPMQVPTARAEAAAPKAPKVAQPDKFNCKHRAAVKMFAHQFGIYMTLNKALFPTKTTQISFVSLYMTRMAGVWAAPLFDQAAADLPTLTYAEFSGLLGHVF</sequence>
<keyword evidence="4" id="KW-1185">Reference proteome</keyword>
<evidence type="ECO:0000313" key="2">
    <source>
        <dbReference type="EMBL" id="OAV92446.1"/>
    </source>
</evidence>
<dbReference type="EMBL" id="ADAS02000064">
    <property type="protein sequence ID" value="OAV92446.1"/>
    <property type="molecule type" value="Genomic_DNA"/>
</dbReference>
<reference evidence="2" key="2">
    <citation type="submission" date="2016-05" db="EMBL/GenBank/DDBJ databases">
        <title>Comparative analysis highlights variable genome content of wheat rusts and divergence of the mating loci.</title>
        <authorList>
            <person name="Cuomo C.A."/>
            <person name="Bakkeren G."/>
            <person name="Szabo L."/>
            <person name="Khalil H."/>
            <person name="Joly D."/>
            <person name="Goldberg J."/>
            <person name="Young S."/>
            <person name="Zeng Q."/>
            <person name="Fellers J."/>
        </authorList>
    </citation>
    <scope>NUCLEOTIDE SEQUENCE [LARGE SCALE GENOMIC DNA]</scope>
    <source>
        <strain evidence="2">1-1 BBBD Race 1</strain>
    </source>
</reference>
<reference evidence="3" key="4">
    <citation type="submission" date="2025-05" db="UniProtKB">
        <authorList>
            <consortium name="EnsemblFungi"/>
        </authorList>
    </citation>
    <scope>IDENTIFICATION</scope>
    <source>
        <strain evidence="3">isolate 1-1 / race 1 (BBBD)</strain>
    </source>
</reference>
<organism evidence="2">
    <name type="scientific">Puccinia triticina (isolate 1-1 / race 1 (BBBD))</name>
    <name type="common">Brown leaf rust fungus</name>
    <dbReference type="NCBI Taxonomy" id="630390"/>
    <lineage>
        <taxon>Eukaryota</taxon>
        <taxon>Fungi</taxon>
        <taxon>Dikarya</taxon>
        <taxon>Basidiomycota</taxon>
        <taxon>Pucciniomycotina</taxon>
        <taxon>Pucciniomycetes</taxon>
        <taxon>Pucciniales</taxon>
        <taxon>Pucciniaceae</taxon>
        <taxon>Puccinia</taxon>
    </lineage>
</organism>
<name>A0A0C4F1S4_PUCT1</name>
<evidence type="ECO:0008006" key="5">
    <source>
        <dbReference type="Google" id="ProtNLM"/>
    </source>
</evidence>
<reference evidence="3 4" key="3">
    <citation type="journal article" date="2017" name="G3 (Bethesda)">
        <title>Comparative analysis highlights variable genome content of wheat rusts and divergence of the mating loci.</title>
        <authorList>
            <person name="Cuomo C.A."/>
            <person name="Bakkeren G."/>
            <person name="Khalil H.B."/>
            <person name="Panwar V."/>
            <person name="Joly D."/>
            <person name="Linning R."/>
            <person name="Sakthikumar S."/>
            <person name="Song X."/>
            <person name="Adiconis X."/>
            <person name="Fan L."/>
            <person name="Goldberg J.M."/>
            <person name="Levin J.Z."/>
            <person name="Young S."/>
            <person name="Zeng Q."/>
            <person name="Anikster Y."/>
            <person name="Bruce M."/>
            <person name="Wang M."/>
            <person name="Yin C."/>
            <person name="McCallum B."/>
            <person name="Szabo L.J."/>
            <person name="Hulbert S."/>
            <person name="Chen X."/>
            <person name="Fellers J.P."/>
        </authorList>
    </citation>
    <scope>NUCLEOTIDE SEQUENCE</scope>
    <source>
        <strain evidence="3">isolate 1-1 / race 1 (BBBD)</strain>
        <strain evidence="4">Isolate 1-1 / race 1 (BBBD)</strain>
    </source>
</reference>
<feature type="region of interest" description="Disordered" evidence="1">
    <location>
        <begin position="41"/>
        <end position="67"/>
    </location>
</feature>
<dbReference type="VEuPathDB" id="FungiDB:PTTG_07045"/>
<dbReference type="AlphaFoldDB" id="A0A0C4F1S4"/>
<reference evidence="2" key="1">
    <citation type="submission" date="2009-11" db="EMBL/GenBank/DDBJ databases">
        <authorList>
            <consortium name="The Broad Institute Genome Sequencing Platform"/>
            <person name="Ward D."/>
            <person name="Feldgarden M."/>
            <person name="Earl A."/>
            <person name="Young S.K."/>
            <person name="Zeng Q."/>
            <person name="Koehrsen M."/>
            <person name="Alvarado L."/>
            <person name="Berlin A."/>
            <person name="Bochicchio J."/>
            <person name="Borenstein D."/>
            <person name="Chapman S.B."/>
            <person name="Chen Z."/>
            <person name="Engels R."/>
            <person name="Freedman E."/>
            <person name="Gellesch M."/>
            <person name="Goldberg J."/>
            <person name="Griggs A."/>
            <person name="Gujja S."/>
            <person name="Heilman E."/>
            <person name="Heiman D."/>
            <person name="Hepburn T."/>
            <person name="Howarth C."/>
            <person name="Jen D."/>
            <person name="Larson L."/>
            <person name="Lewis B."/>
            <person name="Mehta T."/>
            <person name="Park D."/>
            <person name="Pearson M."/>
            <person name="Roberts A."/>
            <person name="Saif S."/>
            <person name="Shea T."/>
            <person name="Shenoy N."/>
            <person name="Sisk P."/>
            <person name="Stolte C."/>
            <person name="Sykes S."/>
            <person name="Thomson T."/>
            <person name="Walk T."/>
            <person name="White J."/>
            <person name="Yandava C."/>
            <person name="Izard J."/>
            <person name="Baranova O.V."/>
            <person name="Blanton J.M."/>
            <person name="Tanner A.C."/>
            <person name="Dewhirst F.E."/>
            <person name="Haas B."/>
            <person name="Nusbaum C."/>
            <person name="Birren B."/>
        </authorList>
    </citation>
    <scope>NUCLEOTIDE SEQUENCE [LARGE SCALE GENOMIC DNA]</scope>
    <source>
        <strain evidence="2">1-1 BBBD Race 1</strain>
    </source>
</reference>
<evidence type="ECO:0000313" key="4">
    <source>
        <dbReference type="Proteomes" id="UP000005240"/>
    </source>
</evidence>